<evidence type="ECO:0000313" key="2">
    <source>
        <dbReference type="Proteomes" id="UP001597212"/>
    </source>
</evidence>
<evidence type="ECO:0000313" key="1">
    <source>
        <dbReference type="EMBL" id="MFD1442028.1"/>
    </source>
</evidence>
<accession>A0ABW4D152</accession>
<keyword evidence="2" id="KW-1185">Reference proteome</keyword>
<dbReference type="EMBL" id="JBHTOK010000078">
    <property type="protein sequence ID" value="MFD1442028.1"/>
    <property type="molecule type" value="Genomic_DNA"/>
</dbReference>
<sequence length="114" mass="12769">MATYEYWVWRGTQIFVHFGVDDLGAYQVRTPGYIARGADNINQYVPAQLELCDSSDCDHAMRAHWSWIELAVTTADKFGFSRILDDDNKRAGTIPTGGYLVPTAVPIMVVNIRG</sequence>
<reference evidence="2" key="1">
    <citation type="journal article" date="2019" name="Int. J. Syst. Evol. Microbiol.">
        <title>The Global Catalogue of Microorganisms (GCM) 10K type strain sequencing project: providing services to taxonomists for standard genome sequencing and annotation.</title>
        <authorList>
            <consortium name="The Broad Institute Genomics Platform"/>
            <consortium name="The Broad Institute Genome Sequencing Center for Infectious Disease"/>
            <person name="Wu L."/>
            <person name="Ma J."/>
        </authorList>
    </citation>
    <scope>NUCLEOTIDE SEQUENCE [LARGE SCALE GENOMIC DNA]</scope>
    <source>
        <strain evidence="2">CCM 8912</strain>
    </source>
</reference>
<proteinExistence type="predicted"/>
<dbReference type="InterPro" id="IPR036505">
    <property type="entry name" value="Amidase/PGRP_sf"/>
</dbReference>
<organism evidence="1 2">
    <name type="scientific">Lacticaseibacillus hegangensis</name>
    <dbReference type="NCBI Taxonomy" id="2486010"/>
    <lineage>
        <taxon>Bacteria</taxon>
        <taxon>Bacillati</taxon>
        <taxon>Bacillota</taxon>
        <taxon>Bacilli</taxon>
        <taxon>Lactobacillales</taxon>
        <taxon>Lactobacillaceae</taxon>
        <taxon>Lacticaseibacillus</taxon>
    </lineage>
</organism>
<dbReference type="Proteomes" id="UP001597212">
    <property type="component" value="Unassembled WGS sequence"/>
</dbReference>
<protein>
    <submittedName>
        <fullName evidence="1">Uncharacterized protein</fullName>
    </submittedName>
</protein>
<dbReference type="Gene3D" id="3.40.80.10">
    <property type="entry name" value="Peptidoglycan recognition protein-like"/>
    <property type="match status" value="1"/>
</dbReference>
<gene>
    <name evidence="1" type="ORF">ACFQ5K_11630</name>
</gene>
<name>A0ABW4D152_9LACO</name>
<dbReference type="RefSeq" id="WP_125755140.1">
    <property type="nucleotide sequence ID" value="NZ_JBHTOK010000078.1"/>
</dbReference>
<comment type="caution">
    <text evidence="1">The sequence shown here is derived from an EMBL/GenBank/DDBJ whole genome shotgun (WGS) entry which is preliminary data.</text>
</comment>